<keyword evidence="7" id="KW-0472">Membrane</keyword>
<feature type="transmembrane region" description="Helical" evidence="7">
    <location>
        <begin position="154"/>
        <end position="171"/>
    </location>
</feature>
<dbReference type="InterPro" id="IPR014116">
    <property type="entry name" value="Cyt_c_oxidase_cbb3_FixG"/>
</dbReference>
<organism evidence="9 10">
    <name type="scientific">Thermithiobacillus plumbiphilus</name>
    <dbReference type="NCBI Taxonomy" id="1729899"/>
    <lineage>
        <taxon>Bacteria</taxon>
        <taxon>Pseudomonadati</taxon>
        <taxon>Pseudomonadota</taxon>
        <taxon>Acidithiobacillia</taxon>
        <taxon>Acidithiobacillales</taxon>
        <taxon>Thermithiobacillaceae</taxon>
        <taxon>Thermithiobacillus</taxon>
    </lineage>
</organism>
<dbReference type="PANTHER" id="PTHR30176:SF3">
    <property type="entry name" value="FERREDOXIN-TYPE PROTEIN NAPH"/>
    <property type="match status" value="1"/>
</dbReference>
<reference evidence="9 10" key="1">
    <citation type="submission" date="2024-04" db="EMBL/GenBank/DDBJ databases">
        <authorList>
            <person name="Abashina T."/>
            <person name="Shaikin A."/>
        </authorList>
    </citation>
    <scope>NUCLEOTIDE SEQUENCE [LARGE SCALE GENOMIC DNA]</scope>
    <source>
        <strain evidence="9 10">AAFK</strain>
    </source>
</reference>
<keyword evidence="10" id="KW-1185">Reference proteome</keyword>
<proteinExistence type="predicted"/>
<evidence type="ECO:0000256" key="3">
    <source>
        <dbReference type="ARBA" id="ARBA00022723"/>
    </source>
</evidence>
<keyword evidence="1" id="KW-0813">Transport</keyword>
<dbReference type="Pfam" id="PF13746">
    <property type="entry name" value="Fer4_18"/>
    <property type="match status" value="1"/>
</dbReference>
<keyword evidence="3" id="KW-0479">Metal-binding</keyword>
<dbReference type="NCBIfam" id="TIGR02745">
    <property type="entry name" value="ccoG_rdxA_fixG"/>
    <property type="match status" value="1"/>
</dbReference>
<comment type="caution">
    <text evidence="9">The sequence shown here is derived from an EMBL/GenBank/DDBJ whole genome shotgun (WGS) entry which is preliminary data.</text>
</comment>
<dbReference type="Gene3D" id="3.30.70.20">
    <property type="match status" value="1"/>
</dbReference>
<evidence type="ECO:0000259" key="8">
    <source>
        <dbReference type="PROSITE" id="PS51379"/>
    </source>
</evidence>
<evidence type="ECO:0000256" key="6">
    <source>
        <dbReference type="ARBA" id="ARBA00023014"/>
    </source>
</evidence>
<evidence type="ECO:0000256" key="7">
    <source>
        <dbReference type="SAM" id="Phobius"/>
    </source>
</evidence>
<dbReference type="InterPro" id="IPR051684">
    <property type="entry name" value="Electron_Trans/Redox"/>
</dbReference>
<dbReference type="EMBL" id="JBBPCO010000010">
    <property type="protein sequence ID" value="MEK8090231.1"/>
    <property type="molecule type" value="Genomic_DNA"/>
</dbReference>
<feature type="domain" description="4Fe-4S ferredoxin-type" evidence="8">
    <location>
        <begin position="258"/>
        <end position="286"/>
    </location>
</feature>
<feature type="transmembrane region" description="Helical" evidence="7">
    <location>
        <begin position="336"/>
        <end position="354"/>
    </location>
</feature>
<evidence type="ECO:0000256" key="2">
    <source>
        <dbReference type="ARBA" id="ARBA00022485"/>
    </source>
</evidence>
<dbReference type="Proteomes" id="UP001446205">
    <property type="component" value="Unassembled WGS sequence"/>
</dbReference>
<dbReference type="PROSITE" id="PS00198">
    <property type="entry name" value="4FE4S_FER_1"/>
    <property type="match status" value="1"/>
</dbReference>
<dbReference type="Gene3D" id="2.60.40.10">
    <property type="entry name" value="Immunoglobulins"/>
    <property type="match status" value="1"/>
</dbReference>
<evidence type="ECO:0000256" key="4">
    <source>
        <dbReference type="ARBA" id="ARBA00022982"/>
    </source>
</evidence>
<evidence type="ECO:0000313" key="9">
    <source>
        <dbReference type="EMBL" id="MEK8090231.1"/>
    </source>
</evidence>
<keyword evidence="7" id="KW-1133">Transmembrane helix</keyword>
<dbReference type="InterPro" id="IPR013783">
    <property type="entry name" value="Ig-like_fold"/>
</dbReference>
<feature type="transmembrane region" description="Helical" evidence="7">
    <location>
        <begin position="81"/>
        <end position="111"/>
    </location>
</feature>
<keyword evidence="5" id="KW-0408">Iron</keyword>
<sequence>MATEHPLVFHDPRQRVYPRSVKGTFRSIKHGILLLAYTVFFLLPYVRWDRGPNFPDQAILFDLPHRAFYIFGLTMWPQEVIWLAIFLLFAAVLLFFVTGIAGRVFCGYFCFQTLWTDLYMTIERWVEGDRTARMRLDKEPWSFRKLRLKFEKHALWIGVAFLTGVSFAAYFTDAFDLWRDFFLLQAAPAAYITTLILTATTYTMAGLMREQVCTSFCPYGRFQSVMFDENTKIVAYDVARGEGSQGRAKPKKGTGPEERKAAGHGDCIDCGLCVQVCPTGIDIRNGLQYQCISCGLCIDACNNVMDSVKLPKGLISYTSEKELRNEKVNHWTPKTLGYAAVLLAVAVWFAFSMANRSTLVVDVQQERQPLYVQLSDGRIQNKYEIKVTNKQGQAASYAIDVLGLPQAEVQISPNPLQVGAGRALGTTVYIKVPPASLKESKTHFNFRIKQQGSGESARYETDFYAPEEMVGGDDDDEG</sequence>
<name>A0ABU9D9M2_9PROT</name>
<evidence type="ECO:0000256" key="5">
    <source>
        <dbReference type="ARBA" id="ARBA00023004"/>
    </source>
</evidence>
<feature type="transmembrane region" description="Helical" evidence="7">
    <location>
        <begin position="183"/>
        <end position="202"/>
    </location>
</feature>
<evidence type="ECO:0000313" key="10">
    <source>
        <dbReference type="Proteomes" id="UP001446205"/>
    </source>
</evidence>
<keyword evidence="6" id="KW-0411">Iron-sulfur</keyword>
<dbReference type="InterPro" id="IPR017900">
    <property type="entry name" value="4Fe4S_Fe_S_CS"/>
</dbReference>
<keyword evidence="2" id="KW-0004">4Fe-4S</keyword>
<dbReference type="RefSeq" id="WP_341371286.1">
    <property type="nucleotide sequence ID" value="NZ_JBBPCO010000010.1"/>
</dbReference>
<keyword evidence="4" id="KW-0249">Electron transport</keyword>
<dbReference type="Pfam" id="PF11614">
    <property type="entry name" value="FixG_C"/>
    <property type="match status" value="1"/>
</dbReference>
<dbReference type="Pfam" id="PF12801">
    <property type="entry name" value="Fer4_5"/>
    <property type="match status" value="1"/>
</dbReference>
<dbReference type="SUPFAM" id="SSF54862">
    <property type="entry name" value="4Fe-4S ferredoxins"/>
    <property type="match status" value="1"/>
</dbReference>
<keyword evidence="7" id="KW-0812">Transmembrane</keyword>
<accession>A0ABU9D9M2</accession>
<feature type="transmembrane region" description="Helical" evidence="7">
    <location>
        <begin position="28"/>
        <end position="46"/>
    </location>
</feature>
<dbReference type="InterPro" id="IPR032879">
    <property type="entry name" value="FixG_C"/>
</dbReference>
<dbReference type="PANTHER" id="PTHR30176">
    <property type="entry name" value="FERREDOXIN-TYPE PROTEIN NAPH"/>
    <property type="match status" value="1"/>
</dbReference>
<gene>
    <name evidence="9" type="primary">ccoG</name>
    <name evidence="9" type="ORF">WOB96_10705</name>
</gene>
<dbReference type="InterPro" id="IPR017896">
    <property type="entry name" value="4Fe4S_Fe-S-bd"/>
</dbReference>
<evidence type="ECO:0000256" key="1">
    <source>
        <dbReference type="ARBA" id="ARBA00022448"/>
    </source>
</evidence>
<dbReference type="PROSITE" id="PS51379">
    <property type="entry name" value="4FE4S_FER_2"/>
    <property type="match status" value="1"/>
</dbReference>
<protein>
    <submittedName>
        <fullName evidence="9">Cytochrome c oxidase accessory protein CcoG</fullName>
    </submittedName>
</protein>